<dbReference type="RefSeq" id="WP_160720732.1">
    <property type="nucleotide sequence ID" value="NZ_SUMG01000007.1"/>
</dbReference>
<feature type="compositionally biased region" description="Basic and acidic residues" evidence="1">
    <location>
        <begin position="114"/>
        <end position="125"/>
    </location>
</feature>
<feature type="region of interest" description="Disordered" evidence="1">
    <location>
        <begin position="114"/>
        <end position="138"/>
    </location>
</feature>
<evidence type="ECO:0000313" key="2">
    <source>
        <dbReference type="EMBL" id="NBG88308.1"/>
    </source>
</evidence>
<comment type="caution">
    <text evidence="2">The sequence shown here is derived from an EMBL/GenBank/DDBJ whole genome shotgun (WGS) entry which is preliminary data.</text>
</comment>
<dbReference type="InterPro" id="IPR022258">
    <property type="entry name" value="Flagellar_operon_YvyF"/>
</dbReference>
<evidence type="ECO:0000313" key="3">
    <source>
        <dbReference type="Proteomes" id="UP000449710"/>
    </source>
</evidence>
<dbReference type="EMBL" id="SUMG01000007">
    <property type="protein sequence ID" value="NBG88308.1"/>
    <property type="molecule type" value="Genomic_DNA"/>
</dbReference>
<gene>
    <name evidence="2" type="ORF">ISALK_07315</name>
</gene>
<reference evidence="2 3" key="1">
    <citation type="submission" date="2019-04" db="EMBL/GenBank/DDBJ databases">
        <title>Isachenkonia alkalipeptolytica gen. nov. sp. nov. a new anaerobic, alkiliphilic organothrophic bacterium capable to reduce synthesized ferrihydrite isolated from a soda lake.</title>
        <authorList>
            <person name="Toshchakov S.V."/>
            <person name="Zavarzina D.G."/>
            <person name="Zhilina T.N."/>
            <person name="Kostrikina N.A."/>
            <person name="Kublanov I.V."/>
        </authorList>
    </citation>
    <scope>NUCLEOTIDE SEQUENCE [LARGE SCALE GENOMIC DNA]</scope>
    <source>
        <strain evidence="2 3">Z-1701</strain>
    </source>
</reference>
<keyword evidence="3" id="KW-1185">Reference proteome</keyword>
<dbReference type="Proteomes" id="UP000449710">
    <property type="component" value="Unassembled WGS sequence"/>
</dbReference>
<dbReference type="NCBIfam" id="TIGR03826">
    <property type="entry name" value="YvyF"/>
    <property type="match status" value="1"/>
</dbReference>
<name>A0AA43XK43_9CLOT</name>
<organism evidence="2 3">
    <name type="scientific">Isachenkonia alkalipeptolytica</name>
    <dbReference type="NCBI Taxonomy" id="2565777"/>
    <lineage>
        <taxon>Bacteria</taxon>
        <taxon>Bacillati</taxon>
        <taxon>Bacillota</taxon>
        <taxon>Clostridia</taxon>
        <taxon>Eubacteriales</taxon>
        <taxon>Clostridiaceae</taxon>
        <taxon>Isachenkonia</taxon>
    </lineage>
</organism>
<accession>A0AA43XK43</accession>
<evidence type="ECO:0000256" key="1">
    <source>
        <dbReference type="SAM" id="MobiDB-lite"/>
    </source>
</evidence>
<sequence length="138" mass="15788">MDLINCKKCGRAFGDDGNEFCSRCREDPEAAYRKVKDYLYDHPGASVNDVHEETGVSERLILQFLREDRIEIRESDNTFLDCERCGVSITSGRYCSACADAIKKGFQKALTPKEKEEKKAKEAVKNNRMFAAERHKKN</sequence>
<proteinExistence type="predicted"/>
<dbReference type="AlphaFoldDB" id="A0AA43XK43"/>
<protein>
    <submittedName>
        <fullName evidence="2">MerR family transcriptional regulator</fullName>
    </submittedName>
</protein>